<evidence type="ECO:0000313" key="2">
    <source>
        <dbReference type="Proteomes" id="UP000753908"/>
    </source>
</evidence>
<comment type="caution">
    <text evidence="1">The sequence shown here is derived from an EMBL/GenBank/DDBJ whole genome shotgun (WGS) entry which is preliminary data.</text>
</comment>
<dbReference type="EMBL" id="JAHHIF010000004">
    <property type="protein sequence ID" value="MBW4543639.1"/>
    <property type="molecule type" value="Genomic_DNA"/>
</dbReference>
<name>A0A951PIM9_9CYAN</name>
<organism evidence="1 2">
    <name type="scientific">Symplocastrum torsivum CPER-KK1</name>
    <dbReference type="NCBI Taxonomy" id="450513"/>
    <lineage>
        <taxon>Bacteria</taxon>
        <taxon>Bacillati</taxon>
        <taxon>Cyanobacteriota</taxon>
        <taxon>Cyanophyceae</taxon>
        <taxon>Oscillatoriophycideae</taxon>
        <taxon>Oscillatoriales</taxon>
        <taxon>Microcoleaceae</taxon>
        <taxon>Symplocastrum</taxon>
    </lineage>
</organism>
<sequence>MKGDSFPLSGIVALDAALDLLDDVGTEGTCSDRLRETLMSKTKAGIE</sequence>
<dbReference type="AlphaFoldDB" id="A0A951PIM9"/>
<reference evidence="1" key="2">
    <citation type="journal article" date="2022" name="Microbiol. Resour. Announc.">
        <title>Metagenome Sequencing to Explore Phylogenomics of Terrestrial Cyanobacteria.</title>
        <authorList>
            <person name="Ward R.D."/>
            <person name="Stajich J.E."/>
            <person name="Johansen J.R."/>
            <person name="Huntemann M."/>
            <person name="Clum A."/>
            <person name="Foster B."/>
            <person name="Foster B."/>
            <person name="Roux S."/>
            <person name="Palaniappan K."/>
            <person name="Varghese N."/>
            <person name="Mukherjee S."/>
            <person name="Reddy T.B.K."/>
            <person name="Daum C."/>
            <person name="Copeland A."/>
            <person name="Chen I.A."/>
            <person name="Ivanova N.N."/>
            <person name="Kyrpides N.C."/>
            <person name="Shapiro N."/>
            <person name="Eloe-Fadrosh E.A."/>
            <person name="Pietrasiak N."/>
        </authorList>
    </citation>
    <scope>NUCLEOTIDE SEQUENCE</scope>
    <source>
        <strain evidence="1">CPER-KK1</strain>
    </source>
</reference>
<accession>A0A951PIM9</accession>
<evidence type="ECO:0000313" key="1">
    <source>
        <dbReference type="EMBL" id="MBW4543639.1"/>
    </source>
</evidence>
<proteinExistence type="predicted"/>
<gene>
    <name evidence="1" type="ORF">KME25_04195</name>
</gene>
<reference evidence="1" key="1">
    <citation type="submission" date="2021-05" db="EMBL/GenBank/DDBJ databases">
        <authorList>
            <person name="Pietrasiak N."/>
            <person name="Ward R."/>
            <person name="Stajich J.E."/>
            <person name="Kurbessoian T."/>
        </authorList>
    </citation>
    <scope>NUCLEOTIDE SEQUENCE</scope>
    <source>
        <strain evidence="1">CPER-KK1</strain>
    </source>
</reference>
<protein>
    <submittedName>
        <fullName evidence="1">Uncharacterized protein</fullName>
    </submittedName>
</protein>
<dbReference type="Proteomes" id="UP000753908">
    <property type="component" value="Unassembled WGS sequence"/>
</dbReference>